<keyword evidence="1" id="KW-0479">Metal-binding</keyword>
<dbReference type="OrthoDB" id="8062037at2759"/>
<dbReference type="InterPro" id="IPR051826">
    <property type="entry name" value="E3_ubiquitin-ligase_domain"/>
</dbReference>
<feature type="signal peptide" evidence="3">
    <location>
        <begin position="1"/>
        <end position="22"/>
    </location>
</feature>
<evidence type="ECO:0000256" key="2">
    <source>
        <dbReference type="SAM" id="Phobius"/>
    </source>
</evidence>
<dbReference type="InterPro" id="IPR001841">
    <property type="entry name" value="Znf_RING"/>
</dbReference>
<organism evidence="5 6">
    <name type="scientific">Seminavis robusta</name>
    <dbReference type="NCBI Taxonomy" id="568900"/>
    <lineage>
        <taxon>Eukaryota</taxon>
        <taxon>Sar</taxon>
        <taxon>Stramenopiles</taxon>
        <taxon>Ochrophyta</taxon>
        <taxon>Bacillariophyta</taxon>
        <taxon>Bacillariophyceae</taxon>
        <taxon>Bacillariophycidae</taxon>
        <taxon>Naviculales</taxon>
        <taxon>Naviculaceae</taxon>
        <taxon>Seminavis</taxon>
    </lineage>
</organism>
<dbReference type="EMBL" id="CAICTM010001186">
    <property type="protein sequence ID" value="CAB9521358.1"/>
    <property type="molecule type" value="Genomic_DNA"/>
</dbReference>
<dbReference type="Proteomes" id="UP001153069">
    <property type="component" value="Unassembled WGS sequence"/>
</dbReference>
<dbReference type="Gene3D" id="3.30.40.10">
    <property type="entry name" value="Zinc/RING finger domain, C3HC4 (zinc finger)"/>
    <property type="match status" value="1"/>
</dbReference>
<dbReference type="GO" id="GO:0008270">
    <property type="term" value="F:zinc ion binding"/>
    <property type="evidence" value="ECO:0007669"/>
    <property type="project" value="UniProtKB-KW"/>
</dbReference>
<dbReference type="PANTHER" id="PTHR22765">
    <property type="entry name" value="RING FINGER AND PROTEASE ASSOCIATED DOMAIN-CONTAINING"/>
    <property type="match status" value="1"/>
</dbReference>
<dbReference type="GO" id="GO:0061630">
    <property type="term" value="F:ubiquitin protein ligase activity"/>
    <property type="evidence" value="ECO:0007669"/>
    <property type="project" value="TreeGrafter"/>
</dbReference>
<dbReference type="SUPFAM" id="SSF57850">
    <property type="entry name" value="RING/U-box"/>
    <property type="match status" value="1"/>
</dbReference>
<evidence type="ECO:0000256" key="1">
    <source>
        <dbReference type="PROSITE-ProRule" id="PRU00175"/>
    </source>
</evidence>
<reference evidence="5" key="1">
    <citation type="submission" date="2020-06" db="EMBL/GenBank/DDBJ databases">
        <authorList>
            <consortium name="Plant Systems Biology data submission"/>
        </authorList>
    </citation>
    <scope>NUCLEOTIDE SEQUENCE</scope>
    <source>
        <strain evidence="5">D6</strain>
    </source>
</reference>
<dbReference type="AlphaFoldDB" id="A0A9N8EIH0"/>
<feature type="transmembrane region" description="Helical" evidence="2">
    <location>
        <begin position="213"/>
        <end position="236"/>
    </location>
</feature>
<protein>
    <recommendedName>
        <fullName evidence="4">RING-type domain-containing protein</fullName>
    </recommendedName>
</protein>
<dbReference type="GO" id="GO:0006511">
    <property type="term" value="P:ubiquitin-dependent protein catabolic process"/>
    <property type="evidence" value="ECO:0007669"/>
    <property type="project" value="TreeGrafter"/>
</dbReference>
<dbReference type="PROSITE" id="PS50089">
    <property type="entry name" value="ZF_RING_2"/>
    <property type="match status" value="1"/>
</dbReference>
<dbReference type="Pfam" id="PF13639">
    <property type="entry name" value="zf-RING_2"/>
    <property type="match status" value="1"/>
</dbReference>
<keyword evidence="3" id="KW-0732">Signal</keyword>
<dbReference type="SMART" id="SM00184">
    <property type="entry name" value="RING"/>
    <property type="match status" value="1"/>
</dbReference>
<keyword evidence="2" id="KW-0472">Membrane</keyword>
<dbReference type="Gene3D" id="3.10.310.50">
    <property type="match status" value="1"/>
</dbReference>
<comment type="caution">
    <text evidence="5">The sequence shown here is derived from an EMBL/GenBank/DDBJ whole genome shotgun (WGS) entry which is preliminary data.</text>
</comment>
<feature type="chain" id="PRO_5040444588" description="RING-type domain-containing protein" evidence="3">
    <location>
        <begin position="23"/>
        <end position="367"/>
    </location>
</feature>
<keyword evidence="2" id="KW-0812">Transmembrane</keyword>
<evidence type="ECO:0000313" key="5">
    <source>
        <dbReference type="EMBL" id="CAB9521358.1"/>
    </source>
</evidence>
<dbReference type="InterPro" id="IPR013083">
    <property type="entry name" value="Znf_RING/FYVE/PHD"/>
</dbReference>
<evidence type="ECO:0000256" key="3">
    <source>
        <dbReference type="SAM" id="SignalP"/>
    </source>
</evidence>
<evidence type="ECO:0000313" key="6">
    <source>
        <dbReference type="Proteomes" id="UP001153069"/>
    </source>
</evidence>
<keyword evidence="6" id="KW-1185">Reference proteome</keyword>
<evidence type="ECO:0000259" key="4">
    <source>
        <dbReference type="PROSITE" id="PS50089"/>
    </source>
</evidence>
<keyword evidence="1" id="KW-0863">Zinc-finger</keyword>
<keyword evidence="1" id="KW-0862">Zinc</keyword>
<name>A0A9N8EIH0_9STRA</name>
<proteinExistence type="predicted"/>
<feature type="domain" description="RING-type" evidence="4">
    <location>
        <begin position="291"/>
        <end position="363"/>
    </location>
</feature>
<keyword evidence="2" id="KW-1133">Transmembrane helix</keyword>
<sequence>MKSLRLIIVLSTLWSLPVEVTSTPSLRAAVDEKTSSEILTGIDMPGEAACVPASSNTTLVCDPNHLLSDIDTDKIKSQLAFLKTNSTFRCQDDGVNMGIFIRRFHQTINSAAVDKLRRDLDMGACGVLLYMIFTPSNQAFVYLSWGYGLERVLSGLEVRSMKDGMLPFLRHGLYGEAIHAAILDLTAFFEGISDSTQGYLLSQNLQHLGVTSWVLIFFCSSFVYLPLCLMDLVLGYRAWRRQQRAREQLQKEILEEVEEKLKEIEGNFSPTSNNQHSGNQNIEGEFMSEICIICLEEFPPDNEQFEGITSEETPLFQKGRLGSDGKPVKSLPCGHVFDRTCVAEWMIATRTTRRNAHLTCPVCLEPV</sequence>
<accession>A0A9N8EIH0</accession>
<gene>
    <name evidence="5" type="ORF">SEMRO_1188_G250550.1</name>
</gene>